<evidence type="ECO:0000313" key="3">
    <source>
        <dbReference type="Proteomes" id="UP001195483"/>
    </source>
</evidence>
<feature type="region of interest" description="Disordered" evidence="1">
    <location>
        <begin position="1"/>
        <end position="28"/>
    </location>
</feature>
<reference evidence="2" key="1">
    <citation type="journal article" date="2021" name="Genome Biol. Evol.">
        <title>A High-Quality Reference Genome for a Parasitic Bivalve with Doubly Uniparental Inheritance (Bivalvia: Unionida).</title>
        <authorList>
            <person name="Smith C.H."/>
        </authorList>
    </citation>
    <scope>NUCLEOTIDE SEQUENCE</scope>
    <source>
        <strain evidence="2">CHS0354</strain>
    </source>
</reference>
<protein>
    <submittedName>
        <fullName evidence="2">Uncharacterized protein</fullName>
    </submittedName>
</protein>
<keyword evidence="3" id="KW-1185">Reference proteome</keyword>
<evidence type="ECO:0000313" key="2">
    <source>
        <dbReference type="EMBL" id="KAK3580019.1"/>
    </source>
</evidence>
<comment type="caution">
    <text evidence="2">The sequence shown here is derived from an EMBL/GenBank/DDBJ whole genome shotgun (WGS) entry which is preliminary data.</text>
</comment>
<dbReference type="EMBL" id="JAEAOA010001843">
    <property type="protein sequence ID" value="KAK3580019.1"/>
    <property type="molecule type" value="Genomic_DNA"/>
</dbReference>
<organism evidence="2 3">
    <name type="scientific">Potamilus streckersoni</name>
    <dbReference type="NCBI Taxonomy" id="2493646"/>
    <lineage>
        <taxon>Eukaryota</taxon>
        <taxon>Metazoa</taxon>
        <taxon>Spiralia</taxon>
        <taxon>Lophotrochozoa</taxon>
        <taxon>Mollusca</taxon>
        <taxon>Bivalvia</taxon>
        <taxon>Autobranchia</taxon>
        <taxon>Heteroconchia</taxon>
        <taxon>Palaeoheterodonta</taxon>
        <taxon>Unionida</taxon>
        <taxon>Unionoidea</taxon>
        <taxon>Unionidae</taxon>
        <taxon>Ambleminae</taxon>
        <taxon>Lampsilini</taxon>
        <taxon>Potamilus</taxon>
    </lineage>
</organism>
<accession>A0AAE0VJD4</accession>
<evidence type="ECO:0000256" key="1">
    <source>
        <dbReference type="SAM" id="MobiDB-lite"/>
    </source>
</evidence>
<gene>
    <name evidence="2" type="ORF">CHS0354_030918</name>
</gene>
<dbReference type="AlphaFoldDB" id="A0AAE0VJD4"/>
<reference evidence="2" key="2">
    <citation type="journal article" date="2021" name="Genome Biol. Evol.">
        <title>Developing a high-quality reference genome for a parasitic bivalve with doubly uniparental inheritance (Bivalvia: Unionida).</title>
        <authorList>
            <person name="Smith C.H."/>
        </authorList>
    </citation>
    <scope>NUCLEOTIDE SEQUENCE</scope>
    <source>
        <strain evidence="2">CHS0354</strain>
        <tissue evidence="2">Mantle</tissue>
    </source>
</reference>
<dbReference type="Proteomes" id="UP001195483">
    <property type="component" value="Unassembled WGS sequence"/>
</dbReference>
<reference evidence="2" key="3">
    <citation type="submission" date="2023-05" db="EMBL/GenBank/DDBJ databases">
        <authorList>
            <person name="Smith C.H."/>
        </authorList>
    </citation>
    <scope>NUCLEOTIDE SEQUENCE</scope>
    <source>
        <strain evidence="2">CHS0354</strain>
        <tissue evidence="2">Mantle</tissue>
    </source>
</reference>
<sequence length="91" mass="10191">MGEDDRPGGASNMQKLDDNYSSCSSNNNNKEKWITSWYRSEAHCGTLPRRPGTAVKPMVGRCRLYKQTSWYRSEAHGGTLPSLQTGVLEPQ</sequence>
<name>A0AAE0VJD4_9BIVA</name>
<proteinExistence type="predicted"/>
<feature type="compositionally biased region" description="Low complexity" evidence="1">
    <location>
        <begin position="19"/>
        <end position="28"/>
    </location>
</feature>